<dbReference type="Gene3D" id="3.40.50.2000">
    <property type="entry name" value="Glycogen Phosphorylase B"/>
    <property type="match status" value="2"/>
</dbReference>
<evidence type="ECO:0000259" key="1">
    <source>
        <dbReference type="Pfam" id="PF13439"/>
    </source>
</evidence>
<dbReference type="CDD" id="cd03811">
    <property type="entry name" value="GT4_GT28_WabH-like"/>
    <property type="match status" value="1"/>
</dbReference>
<evidence type="ECO:0000313" key="2">
    <source>
        <dbReference type="EMBL" id="OHA59649.1"/>
    </source>
</evidence>
<dbReference type="PANTHER" id="PTHR45947">
    <property type="entry name" value="SULFOQUINOVOSYL TRANSFERASE SQD2"/>
    <property type="match status" value="1"/>
</dbReference>
<dbReference type="EMBL" id="MHTK01000006">
    <property type="protein sequence ID" value="OHA59649.1"/>
    <property type="molecule type" value="Genomic_DNA"/>
</dbReference>
<dbReference type="Pfam" id="PF13692">
    <property type="entry name" value="Glyco_trans_1_4"/>
    <property type="match status" value="1"/>
</dbReference>
<reference evidence="2 3" key="1">
    <citation type="journal article" date="2016" name="Nat. Commun.">
        <title>Thousands of microbial genomes shed light on interconnected biogeochemical processes in an aquifer system.</title>
        <authorList>
            <person name="Anantharaman K."/>
            <person name="Brown C.T."/>
            <person name="Hug L.A."/>
            <person name="Sharon I."/>
            <person name="Castelle C.J."/>
            <person name="Probst A.J."/>
            <person name="Thomas B.C."/>
            <person name="Singh A."/>
            <person name="Wilkins M.J."/>
            <person name="Karaoz U."/>
            <person name="Brodie E.L."/>
            <person name="Williams K.H."/>
            <person name="Hubbard S.S."/>
            <person name="Banfield J.F."/>
        </authorList>
    </citation>
    <scope>NUCLEOTIDE SEQUENCE [LARGE SCALE GENOMIC DNA]</scope>
</reference>
<accession>A0A1G2QHT6</accession>
<gene>
    <name evidence="2" type="ORF">A2589_02210</name>
</gene>
<dbReference type="AlphaFoldDB" id="A0A1G2QHT6"/>
<proteinExistence type="predicted"/>
<evidence type="ECO:0000313" key="3">
    <source>
        <dbReference type="Proteomes" id="UP000177838"/>
    </source>
</evidence>
<sequence>MTNKIPQCRIVMIINDLLIGGAERVFVSQANALVSRGHQVSLVVLNKNQVDVDLKNELNDQVRFEQIWLLSVWNFREFRALIALLREVRPTVIYSTLDQANLVSKICKIIFPNCRIVIRESGMADRKSFKVKVFDLVFNFFVNKIIAVSPGVAESLITYQPFHKGKIEVIQNGVFIPQLTAECGNSLVKILHVGSMNNENKNQRFLIDIIALLLERYPAAQVELDLVGTGKLSQELVKYTELRGVSNHVKFLGKCLPRELDRVYRDSNIFVFASYSEGSPNAVLEAMSYGLPVVSTDVLSLRSVIVNEQNGYLTIAGGQDEFLSKLYQLVINERLRHELGHNARQTVIQGHSLGVVITKIENILCS</sequence>
<dbReference type="PANTHER" id="PTHR45947:SF3">
    <property type="entry name" value="SULFOQUINOVOSYL TRANSFERASE SQD2"/>
    <property type="match status" value="1"/>
</dbReference>
<comment type="caution">
    <text evidence="2">The sequence shown here is derived from an EMBL/GenBank/DDBJ whole genome shotgun (WGS) entry which is preliminary data.</text>
</comment>
<dbReference type="SUPFAM" id="SSF53756">
    <property type="entry name" value="UDP-Glycosyltransferase/glycogen phosphorylase"/>
    <property type="match status" value="1"/>
</dbReference>
<dbReference type="Proteomes" id="UP000177838">
    <property type="component" value="Unassembled WGS sequence"/>
</dbReference>
<protein>
    <recommendedName>
        <fullName evidence="1">Glycosyltransferase subfamily 4-like N-terminal domain-containing protein</fullName>
    </recommendedName>
</protein>
<organism evidence="2 3">
    <name type="scientific">Candidatus Vogelbacteria bacterium RIFOXYD1_FULL_46_19</name>
    <dbReference type="NCBI Taxonomy" id="1802439"/>
    <lineage>
        <taxon>Bacteria</taxon>
        <taxon>Candidatus Vogeliibacteriota</taxon>
    </lineage>
</organism>
<dbReference type="GO" id="GO:0016757">
    <property type="term" value="F:glycosyltransferase activity"/>
    <property type="evidence" value="ECO:0007669"/>
    <property type="project" value="TreeGrafter"/>
</dbReference>
<dbReference type="Pfam" id="PF13439">
    <property type="entry name" value="Glyco_transf_4"/>
    <property type="match status" value="1"/>
</dbReference>
<dbReference type="STRING" id="1802439.A2589_02210"/>
<feature type="domain" description="Glycosyltransferase subfamily 4-like N-terminal" evidence="1">
    <location>
        <begin position="19"/>
        <end position="174"/>
    </location>
</feature>
<name>A0A1G2QHT6_9BACT</name>
<dbReference type="InterPro" id="IPR050194">
    <property type="entry name" value="Glycosyltransferase_grp1"/>
</dbReference>
<dbReference type="InterPro" id="IPR028098">
    <property type="entry name" value="Glyco_trans_4-like_N"/>
</dbReference>